<reference evidence="7" key="2">
    <citation type="submission" date="2021-10" db="EMBL/GenBank/DDBJ databases">
        <title>Complete genome sequences of five Ralstonia solancearum strains isolated from sunflower.</title>
        <authorList>
            <person name="She X."/>
            <person name="He Z."/>
        </authorList>
    </citation>
    <scope>NUCLEOTIDE SEQUENCE</scope>
    <source>
        <strain evidence="7">RS638</strain>
        <plasmid evidence="7">p1</plasmid>
    </source>
</reference>
<evidence type="ECO:0000313" key="6">
    <source>
        <dbReference type="EMBL" id="CUV58223.1"/>
    </source>
</evidence>
<keyword evidence="7" id="KW-0614">Plasmid</keyword>
<dbReference type="CDD" id="cd08422">
    <property type="entry name" value="PBP2_CrgA_like"/>
    <property type="match status" value="1"/>
</dbReference>
<dbReference type="PROSITE" id="PS50931">
    <property type="entry name" value="HTH_LYSR"/>
    <property type="match status" value="1"/>
</dbReference>
<name>A0A0K1ZS09_RALSL</name>
<gene>
    <name evidence="7" type="ORF">LH706_26010</name>
    <name evidence="6" type="ORF">RUN215_v1_1790006</name>
</gene>
<dbReference type="InterPro" id="IPR005119">
    <property type="entry name" value="LysR_subst-bd"/>
</dbReference>
<feature type="domain" description="HTH lysR-type" evidence="5">
    <location>
        <begin position="1"/>
        <end position="59"/>
    </location>
</feature>
<dbReference type="FunFam" id="1.10.10.10:FF:000001">
    <property type="entry name" value="LysR family transcriptional regulator"/>
    <property type="match status" value="1"/>
</dbReference>
<keyword evidence="3" id="KW-0238">DNA-binding</keyword>
<evidence type="ECO:0000256" key="3">
    <source>
        <dbReference type="ARBA" id="ARBA00023125"/>
    </source>
</evidence>
<dbReference type="Pfam" id="PF00126">
    <property type="entry name" value="HTH_1"/>
    <property type="match status" value="1"/>
</dbReference>
<dbReference type="GO" id="GO:0003700">
    <property type="term" value="F:DNA-binding transcription factor activity"/>
    <property type="evidence" value="ECO:0007669"/>
    <property type="project" value="InterPro"/>
</dbReference>
<dbReference type="PANTHER" id="PTHR30537:SF5">
    <property type="entry name" value="HTH-TYPE TRANSCRIPTIONAL ACTIVATOR TTDR-RELATED"/>
    <property type="match status" value="1"/>
</dbReference>
<dbReference type="Gene3D" id="3.40.190.290">
    <property type="match status" value="1"/>
</dbReference>
<dbReference type="PATRIC" id="fig|305.92.peg.4534"/>
<dbReference type="AlphaFoldDB" id="A0A0K1ZS09"/>
<dbReference type="SUPFAM" id="SSF46785">
    <property type="entry name" value="Winged helix' DNA-binding domain"/>
    <property type="match status" value="1"/>
</dbReference>
<comment type="similarity">
    <text evidence="1">Belongs to the LysR transcriptional regulatory family.</text>
</comment>
<protein>
    <submittedName>
        <fullName evidence="7">LysR family transcriptional regulator</fullName>
    </submittedName>
    <submittedName>
        <fullName evidence="6">Transcription regulator protein</fullName>
    </submittedName>
</protein>
<dbReference type="Gene3D" id="1.10.10.10">
    <property type="entry name" value="Winged helix-like DNA-binding domain superfamily/Winged helix DNA-binding domain"/>
    <property type="match status" value="1"/>
</dbReference>
<geneLocation type="plasmid" evidence="7">
    <name>p1</name>
</geneLocation>
<dbReference type="Pfam" id="PF03466">
    <property type="entry name" value="LysR_substrate"/>
    <property type="match status" value="1"/>
</dbReference>
<accession>A0A0K1ZS09</accession>
<dbReference type="InterPro" id="IPR036388">
    <property type="entry name" value="WH-like_DNA-bd_sf"/>
</dbReference>
<keyword evidence="2" id="KW-0805">Transcription regulation</keyword>
<dbReference type="SUPFAM" id="SSF53850">
    <property type="entry name" value="Periplasmic binding protein-like II"/>
    <property type="match status" value="1"/>
</dbReference>
<proteinExistence type="inferred from homology"/>
<dbReference type="PANTHER" id="PTHR30537">
    <property type="entry name" value="HTH-TYPE TRANSCRIPTIONAL REGULATOR"/>
    <property type="match status" value="1"/>
</dbReference>
<dbReference type="EMBL" id="CP085044">
    <property type="protein sequence ID" value="UZF17401.1"/>
    <property type="molecule type" value="Genomic_DNA"/>
</dbReference>
<reference evidence="6" key="1">
    <citation type="submission" date="2015-10" db="EMBL/GenBank/DDBJ databases">
        <authorList>
            <person name="Gilbert D.G."/>
        </authorList>
    </citation>
    <scope>NUCLEOTIDE SEQUENCE</scope>
    <source>
        <strain evidence="6">Phyl III-seqv23</strain>
    </source>
</reference>
<dbReference type="FunFam" id="3.40.190.290:FF:000001">
    <property type="entry name" value="Transcriptional regulator, LysR family"/>
    <property type="match status" value="1"/>
</dbReference>
<dbReference type="EMBL" id="LN899820">
    <property type="protein sequence ID" value="CUV58223.1"/>
    <property type="molecule type" value="Genomic_DNA"/>
</dbReference>
<keyword evidence="4" id="KW-0804">Transcription</keyword>
<evidence type="ECO:0000256" key="4">
    <source>
        <dbReference type="ARBA" id="ARBA00023163"/>
    </source>
</evidence>
<evidence type="ECO:0000256" key="1">
    <source>
        <dbReference type="ARBA" id="ARBA00009437"/>
    </source>
</evidence>
<dbReference type="InterPro" id="IPR036390">
    <property type="entry name" value="WH_DNA-bd_sf"/>
</dbReference>
<evidence type="ECO:0000256" key="2">
    <source>
        <dbReference type="ARBA" id="ARBA00023015"/>
    </source>
</evidence>
<dbReference type="GO" id="GO:0003677">
    <property type="term" value="F:DNA binding"/>
    <property type="evidence" value="ECO:0007669"/>
    <property type="project" value="UniProtKB-KW"/>
</dbReference>
<organism evidence="6">
    <name type="scientific">Ralstonia solanacearum</name>
    <name type="common">Pseudomonas solanacearum</name>
    <dbReference type="NCBI Taxonomy" id="305"/>
    <lineage>
        <taxon>Bacteria</taxon>
        <taxon>Pseudomonadati</taxon>
        <taxon>Pseudomonadota</taxon>
        <taxon>Betaproteobacteria</taxon>
        <taxon>Burkholderiales</taxon>
        <taxon>Burkholderiaceae</taxon>
        <taxon>Ralstonia</taxon>
        <taxon>Ralstonia solanacearum species complex</taxon>
    </lineage>
</organism>
<evidence type="ECO:0000313" key="7">
    <source>
        <dbReference type="EMBL" id="UZF17401.1"/>
    </source>
</evidence>
<dbReference type="InterPro" id="IPR000847">
    <property type="entry name" value="LysR_HTH_N"/>
</dbReference>
<sequence>MDRFGALSAFVAVVEHGGFAPAARRLGLAPSSLTRQLNALEASLGTRLMNRSTRSVTLTEAGAQYYDDARRILEELDSADRTVSELAGPPSGLLRVTMPVAFGRLHVAPAIPAFLRRFPGMRLDIRLTDAMVNLVEDRIDVAIRLGALTAPNLVARKLAPHRRVICASPDYLGEHGTPAQPRDLAHHNCLLFDYLTGDSTWTLTRDGKREKVPVSGNLRANGSELLREAAMGGAGMLLMPTWLVGDDIAAGRLVPVLEPWTPTPGADEGEGAIWAVYLPNRRGSKKLAGFLDFLAQHFGAPPYWERYRS</sequence>
<evidence type="ECO:0000259" key="5">
    <source>
        <dbReference type="PROSITE" id="PS50931"/>
    </source>
</evidence>
<dbReference type="InterPro" id="IPR058163">
    <property type="entry name" value="LysR-type_TF_proteobact-type"/>
</dbReference>